<organism evidence="1 2">
    <name type="scientific">Parasphingopyxis marina</name>
    <dbReference type="NCBI Taxonomy" id="2761622"/>
    <lineage>
        <taxon>Bacteria</taxon>
        <taxon>Pseudomonadati</taxon>
        <taxon>Pseudomonadota</taxon>
        <taxon>Alphaproteobacteria</taxon>
        <taxon>Sphingomonadales</taxon>
        <taxon>Sphingomonadaceae</taxon>
        <taxon>Parasphingopyxis</taxon>
    </lineage>
</organism>
<evidence type="ECO:0000313" key="1">
    <source>
        <dbReference type="EMBL" id="MBC2777424.1"/>
    </source>
</evidence>
<dbReference type="RefSeq" id="WP_185800634.1">
    <property type="nucleotide sequence ID" value="NZ_JACJVJ010000001.1"/>
</dbReference>
<protein>
    <submittedName>
        <fullName evidence="1">Uncharacterized protein</fullName>
    </submittedName>
</protein>
<accession>A0A842I0Y4</accession>
<comment type="caution">
    <text evidence="1">The sequence shown here is derived from an EMBL/GenBank/DDBJ whole genome shotgun (WGS) entry which is preliminary data.</text>
</comment>
<dbReference type="EMBL" id="JACJVJ010000001">
    <property type="protein sequence ID" value="MBC2777424.1"/>
    <property type="molecule type" value="Genomic_DNA"/>
</dbReference>
<reference evidence="1 2" key="1">
    <citation type="submission" date="2020-08" db="EMBL/GenBank/DDBJ databases">
        <title>Draft genome sequence of Parasphingopyxis sp. GrpM-11.</title>
        <authorList>
            <person name="Oh J."/>
            <person name="Roh D.-H."/>
        </authorList>
    </citation>
    <scope>NUCLEOTIDE SEQUENCE [LARGE SCALE GENOMIC DNA]</scope>
    <source>
        <strain evidence="1 2">GrpM-11</strain>
    </source>
</reference>
<proteinExistence type="predicted"/>
<sequence>MALYLVWHEPGCDIDAELLFALDHFELRPGLLLVESPLTRSKLYHKVKWALPKGTALLAAPLEDAPKFKGMEEGALKWVRARSG</sequence>
<name>A0A842I0Y4_9SPHN</name>
<keyword evidence="2" id="KW-1185">Reference proteome</keyword>
<dbReference type="Proteomes" id="UP000564378">
    <property type="component" value="Unassembled WGS sequence"/>
</dbReference>
<evidence type="ECO:0000313" key="2">
    <source>
        <dbReference type="Proteomes" id="UP000564378"/>
    </source>
</evidence>
<dbReference type="AlphaFoldDB" id="A0A842I0Y4"/>
<gene>
    <name evidence="1" type="ORF">H6P80_07295</name>
</gene>